<dbReference type="AlphaFoldDB" id="A0AAW0H0W7"/>
<dbReference type="PANTHER" id="PTHR24147:SF67">
    <property type="entry name" value="POTE ANKYRIN DOMAIN FAMILY MEMBER 1"/>
    <property type="match status" value="1"/>
</dbReference>
<dbReference type="PANTHER" id="PTHR24147">
    <property type="entry name" value="ANKYRIN REPEAT DOMAIN 36-RELATED"/>
    <property type="match status" value="1"/>
</dbReference>
<reference evidence="2 3" key="1">
    <citation type="journal article" date="2023" name="bioRxiv">
        <title>Conserved and derived expression patterns and positive selection on dental genes reveal complex evolutionary context of ever-growing rodent molars.</title>
        <authorList>
            <person name="Calamari Z.T."/>
            <person name="Song A."/>
            <person name="Cohen E."/>
            <person name="Akter M."/>
            <person name="Roy R.D."/>
            <person name="Hallikas O."/>
            <person name="Christensen M.M."/>
            <person name="Li P."/>
            <person name="Marangoni P."/>
            <person name="Jernvall J."/>
            <person name="Klein O.D."/>
        </authorList>
    </citation>
    <scope>NUCLEOTIDE SEQUENCE [LARGE SCALE GENOMIC DNA]</scope>
    <source>
        <strain evidence="2">V071</strain>
    </source>
</reference>
<dbReference type="Pfam" id="PF12796">
    <property type="entry name" value="Ank_2"/>
    <property type="match status" value="1"/>
</dbReference>
<evidence type="ECO:0000313" key="2">
    <source>
        <dbReference type="EMBL" id="KAK7795465.1"/>
    </source>
</evidence>
<feature type="repeat" description="ANK" evidence="1">
    <location>
        <begin position="123"/>
        <end position="155"/>
    </location>
</feature>
<dbReference type="PROSITE" id="PS50088">
    <property type="entry name" value="ANK_REPEAT"/>
    <property type="match status" value="3"/>
</dbReference>
<proteinExistence type="predicted"/>
<feature type="repeat" description="ANK" evidence="1">
    <location>
        <begin position="90"/>
        <end position="122"/>
    </location>
</feature>
<keyword evidence="3" id="KW-1185">Reference proteome</keyword>
<dbReference type="Gene3D" id="1.25.40.20">
    <property type="entry name" value="Ankyrin repeat-containing domain"/>
    <property type="match status" value="1"/>
</dbReference>
<evidence type="ECO:0008006" key="4">
    <source>
        <dbReference type="Google" id="ProtNLM"/>
    </source>
</evidence>
<evidence type="ECO:0000256" key="1">
    <source>
        <dbReference type="PROSITE-ProRule" id="PRU00023"/>
    </source>
</evidence>
<feature type="non-terminal residue" evidence="2">
    <location>
        <position position="1"/>
    </location>
</feature>
<dbReference type="InterPro" id="IPR036770">
    <property type="entry name" value="Ankyrin_rpt-contain_sf"/>
</dbReference>
<dbReference type="InterPro" id="IPR002110">
    <property type="entry name" value="Ankyrin_rpt"/>
</dbReference>
<gene>
    <name evidence="2" type="ORF">U0070_006789</name>
</gene>
<dbReference type="PROSITE" id="PS50297">
    <property type="entry name" value="ANK_REP_REGION"/>
    <property type="match status" value="2"/>
</dbReference>
<dbReference type="InterPro" id="IPR050657">
    <property type="entry name" value="Ankyrin_repeat_domain"/>
</dbReference>
<dbReference type="SUPFAM" id="SSF48403">
    <property type="entry name" value="Ankyrin repeat"/>
    <property type="match status" value="1"/>
</dbReference>
<dbReference type="Pfam" id="PF00023">
    <property type="entry name" value="Ank"/>
    <property type="match status" value="1"/>
</dbReference>
<sequence>SGRHRWLRPVALVMGNLVQGIKEKTPLGFCNVPRKNLLDFLRDMKQVSVPNKPRYKPLKKIHQAASNGDVKRLQKMIHLGKHSVHDRDFKQRTALHFACAYGKVEVVRVLLRNNCDIDAVDINSVTPLMKAIQNWTFGCVYTLLKHGANPNHMDKNGNTSLHYAVSEGNQMLAKNLLEYSADLEQKNKV</sequence>
<feature type="repeat" description="ANK" evidence="1">
    <location>
        <begin position="156"/>
        <end position="188"/>
    </location>
</feature>
<evidence type="ECO:0000313" key="3">
    <source>
        <dbReference type="Proteomes" id="UP001488838"/>
    </source>
</evidence>
<keyword evidence="1" id="KW-0040">ANK repeat</keyword>
<accession>A0AAW0H0W7</accession>
<dbReference type="SMART" id="SM00248">
    <property type="entry name" value="ANK"/>
    <property type="match status" value="3"/>
</dbReference>
<dbReference type="EMBL" id="JBBHLL010002308">
    <property type="protein sequence ID" value="KAK7795465.1"/>
    <property type="molecule type" value="Genomic_DNA"/>
</dbReference>
<organism evidence="2 3">
    <name type="scientific">Myodes glareolus</name>
    <name type="common">Bank vole</name>
    <name type="synonym">Clethrionomys glareolus</name>
    <dbReference type="NCBI Taxonomy" id="447135"/>
    <lineage>
        <taxon>Eukaryota</taxon>
        <taxon>Metazoa</taxon>
        <taxon>Chordata</taxon>
        <taxon>Craniata</taxon>
        <taxon>Vertebrata</taxon>
        <taxon>Euteleostomi</taxon>
        <taxon>Mammalia</taxon>
        <taxon>Eutheria</taxon>
        <taxon>Euarchontoglires</taxon>
        <taxon>Glires</taxon>
        <taxon>Rodentia</taxon>
        <taxon>Myomorpha</taxon>
        <taxon>Muroidea</taxon>
        <taxon>Cricetidae</taxon>
        <taxon>Arvicolinae</taxon>
        <taxon>Myodes</taxon>
    </lineage>
</organism>
<protein>
    <recommendedName>
        <fullName evidence="4">Ankyrin repeat domain-containing protein 26</fullName>
    </recommendedName>
</protein>
<name>A0AAW0H0W7_MYOGA</name>
<dbReference type="Proteomes" id="UP001488838">
    <property type="component" value="Unassembled WGS sequence"/>
</dbReference>
<comment type="caution">
    <text evidence="2">The sequence shown here is derived from an EMBL/GenBank/DDBJ whole genome shotgun (WGS) entry which is preliminary data.</text>
</comment>